<dbReference type="InterPro" id="IPR036291">
    <property type="entry name" value="NAD(P)-bd_dom_sf"/>
</dbReference>
<keyword evidence="2 4" id="KW-0521">NADP</keyword>
<evidence type="ECO:0000256" key="5">
    <source>
        <dbReference type="NCBIfam" id="TIGR00112"/>
    </source>
</evidence>
<feature type="domain" description="Pyrroline-5-carboxylate reductase catalytic N-terminal" evidence="7">
    <location>
        <begin position="2"/>
        <end position="92"/>
    </location>
</feature>
<evidence type="ECO:0000259" key="7">
    <source>
        <dbReference type="Pfam" id="PF03807"/>
    </source>
</evidence>
<dbReference type="EMBL" id="JBHSWD010000001">
    <property type="protein sequence ID" value="MFC6591189.1"/>
    <property type="molecule type" value="Genomic_DNA"/>
</dbReference>
<dbReference type="PROSITE" id="PS00521">
    <property type="entry name" value="P5CR"/>
    <property type="match status" value="1"/>
</dbReference>
<dbReference type="RefSeq" id="WP_380082197.1">
    <property type="nucleotide sequence ID" value="NZ_JBHSWD010000001.1"/>
</dbReference>
<evidence type="ECO:0000256" key="3">
    <source>
        <dbReference type="ARBA" id="ARBA00023002"/>
    </source>
</evidence>
<keyword evidence="3 4" id="KW-0560">Oxidoreductase</keyword>
<evidence type="ECO:0000259" key="8">
    <source>
        <dbReference type="Pfam" id="PF14748"/>
    </source>
</evidence>
<keyword evidence="4" id="KW-0963">Cytoplasm</keyword>
<dbReference type="Gene3D" id="3.40.50.720">
    <property type="entry name" value="NAD(P)-binding Rossmann-like Domain"/>
    <property type="match status" value="1"/>
</dbReference>
<evidence type="ECO:0000256" key="2">
    <source>
        <dbReference type="ARBA" id="ARBA00022857"/>
    </source>
</evidence>
<reference evidence="10" key="1">
    <citation type="journal article" date="2019" name="Int. J. Syst. Evol. Microbiol.">
        <title>The Global Catalogue of Microorganisms (GCM) 10K type strain sequencing project: providing services to taxonomists for standard genome sequencing and annotation.</title>
        <authorList>
            <consortium name="The Broad Institute Genomics Platform"/>
            <consortium name="The Broad Institute Genome Sequencing Center for Infectious Disease"/>
            <person name="Wu L."/>
            <person name="Ma J."/>
        </authorList>
    </citation>
    <scope>NUCLEOTIDE SEQUENCE [LARGE SCALE GENOMIC DNA]</scope>
    <source>
        <strain evidence="10">CGMCC 1.15772</strain>
    </source>
</reference>
<comment type="catalytic activity">
    <reaction evidence="4 6">
        <text>L-proline + NADP(+) = (S)-1-pyrroline-5-carboxylate + NADPH + 2 H(+)</text>
        <dbReference type="Rhea" id="RHEA:14109"/>
        <dbReference type="ChEBI" id="CHEBI:15378"/>
        <dbReference type="ChEBI" id="CHEBI:17388"/>
        <dbReference type="ChEBI" id="CHEBI:57783"/>
        <dbReference type="ChEBI" id="CHEBI:58349"/>
        <dbReference type="ChEBI" id="CHEBI:60039"/>
        <dbReference type="EC" id="1.5.1.2"/>
    </reaction>
</comment>
<protein>
    <recommendedName>
        <fullName evidence="4 5">Pyrroline-5-carboxylate reductase</fullName>
        <shortName evidence="4">P5C reductase</shortName>
        <shortName evidence="4">P5CR</shortName>
        <ecNumber evidence="4 5">1.5.1.2</ecNumber>
    </recommendedName>
    <alternativeName>
        <fullName evidence="4">PCA reductase</fullName>
    </alternativeName>
</protein>
<comment type="function">
    <text evidence="4">Catalyzes the reduction of 1-pyrroline-5-carboxylate (PCA) to L-proline.</text>
</comment>
<evidence type="ECO:0000256" key="6">
    <source>
        <dbReference type="RuleBase" id="RU003903"/>
    </source>
</evidence>
<dbReference type="Pfam" id="PF14748">
    <property type="entry name" value="P5CR_dimer"/>
    <property type="match status" value="1"/>
</dbReference>
<dbReference type="InterPro" id="IPR029036">
    <property type="entry name" value="P5CR_dimer"/>
</dbReference>
<name>A0ABW1YAH5_9DEIO</name>
<dbReference type="InterPro" id="IPR053790">
    <property type="entry name" value="P5CR-like_CS"/>
</dbReference>
<keyword evidence="4 6" id="KW-0641">Proline biosynthesis</keyword>
<dbReference type="PIRSF" id="PIRSF000193">
    <property type="entry name" value="Pyrrol-5-carb_rd"/>
    <property type="match status" value="1"/>
</dbReference>
<feature type="domain" description="Pyrroline-5-carboxylate reductase dimerisation" evidence="8">
    <location>
        <begin position="155"/>
        <end position="258"/>
    </location>
</feature>
<accession>A0ABW1YAH5</accession>
<dbReference type="Pfam" id="PF03807">
    <property type="entry name" value="F420_oxidored"/>
    <property type="match status" value="1"/>
</dbReference>
<evidence type="ECO:0000256" key="1">
    <source>
        <dbReference type="ARBA" id="ARBA00005525"/>
    </source>
</evidence>
<sequence>MKLAIIGTGKLGSALLEGMTARGVLDPSDIGLLSRNVARTQDLASRYGARLLVPEDLRAAERILICVQPRNFSEIAPWAAQEHAGYISTMAGVPTGALMRRLGTKRVVRAMPSLAATIGRSQTALTSSREAYDTGDLAFAGQLFGAVGDTYDIPEHLFDTFTGMCASGPAYAAVFAEALADGAVRMGMPRAVATELAAKMLVSSGELMQLRAHPALLKDEVCSPGGTTIAGLQALEASGVRSGIIEAVVAATRRGRELGADNE</sequence>
<dbReference type="PANTHER" id="PTHR11645">
    <property type="entry name" value="PYRROLINE-5-CARBOXYLATE REDUCTASE"/>
    <property type="match status" value="1"/>
</dbReference>
<comment type="similarity">
    <text evidence="1 4 6">Belongs to the pyrroline-5-carboxylate reductase family.</text>
</comment>
<keyword evidence="4 6" id="KW-0028">Amino-acid biosynthesis</keyword>
<dbReference type="HAMAP" id="MF_01925">
    <property type="entry name" value="P5C_reductase"/>
    <property type="match status" value="1"/>
</dbReference>
<dbReference type="SUPFAM" id="SSF48179">
    <property type="entry name" value="6-phosphogluconate dehydrogenase C-terminal domain-like"/>
    <property type="match status" value="1"/>
</dbReference>
<gene>
    <name evidence="4 9" type="primary">proC</name>
    <name evidence="9" type="ORF">ACFP81_03520</name>
</gene>
<dbReference type="InterPro" id="IPR000304">
    <property type="entry name" value="Pyrroline-COOH_reductase"/>
</dbReference>
<dbReference type="PANTHER" id="PTHR11645:SF0">
    <property type="entry name" value="PYRROLINE-5-CARBOXYLATE REDUCTASE 3"/>
    <property type="match status" value="1"/>
</dbReference>
<dbReference type="InterPro" id="IPR008927">
    <property type="entry name" value="6-PGluconate_DH-like_C_sf"/>
</dbReference>
<proteinExistence type="inferred from homology"/>
<comment type="subcellular location">
    <subcellularLocation>
        <location evidence="4">Cytoplasm</location>
    </subcellularLocation>
</comment>
<dbReference type="InterPro" id="IPR028939">
    <property type="entry name" value="P5C_Rdtase_cat_N"/>
</dbReference>
<keyword evidence="10" id="KW-1185">Reference proteome</keyword>
<comment type="catalytic activity">
    <reaction evidence="4">
        <text>L-proline + NAD(+) = (S)-1-pyrroline-5-carboxylate + NADH + 2 H(+)</text>
        <dbReference type="Rhea" id="RHEA:14105"/>
        <dbReference type="ChEBI" id="CHEBI:15378"/>
        <dbReference type="ChEBI" id="CHEBI:17388"/>
        <dbReference type="ChEBI" id="CHEBI:57540"/>
        <dbReference type="ChEBI" id="CHEBI:57945"/>
        <dbReference type="ChEBI" id="CHEBI:60039"/>
        <dbReference type="EC" id="1.5.1.2"/>
    </reaction>
</comment>
<comment type="pathway">
    <text evidence="4 6">Amino-acid biosynthesis; L-proline biosynthesis; L-proline from L-glutamate 5-semialdehyde: step 1/1.</text>
</comment>
<dbReference type="Gene3D" id="1.10.3730.10">
    <property type="entry name" value="ProC C-terminal domain-like"/>
    <property type="match status" value="1"/>
</dbReference>
<evidence type="ECO:0000256" key="4">
    <source>
        <dbReference type="HAMAP-Rule" id="MF_01925"/>
    </source>
</evidence>
<organism evidence="9 10">
    <name type="scientific">Deinococcus lacus</name>
    <dbReference type="NCBI Taxonomy" id="392561"/>
    <lineage>
        <taxon>Bacteria</taxon>
        <taxon>Thermotogati</taxon>
        <taxon>Deinococcota</taxon>
        <taxon>Deinococci</taxon>
        <taxon>Deinococcales</taxon>
        <taxon>Deinococcaceae</taxon>
        <taxon>Deinococcus</taxon>
    </lineage>
</organism>
<evidence type="ECO:0000313" key="10">
    <source>
        <dbReference type="Proteomes" id="UP001596297"/>
    </source>
</evidence>
<dbReference type="GO" id="GO:0004735">
    <property type="term" value="F:pyrroline-5-carboxylate reductase activity"/>
    <property type="evidence" value="ECO:0007669"/>
    <property type="project" value="UniProtKB-EC"/>
</dbReference>
<dbReference type="Proteomes" id="UP001596297">
    <property type="component" value="Unassembled WGS sequence"/>
</dbReference>
<dbReference type="EC" id="1.5.1.2" evidence="4 5"/>
<dbReference type="NCBIfam" id="TIGR00112">
    <property type="entry name" value="proC"/>
    <property type="match status" value="1"/>
</dbReference>
<evidence type="ECO:0000313" key="9">
    <source>
        <dbReference type="EMBL" id="MFC6591189.1"/>
    </source>
</evidence>
<comment type="caution">
    <text evidence="9">The sequence shown here is derived from an EMBL/GenBank/DDBJ whole genome shotgun (WGS) entry which is preliminary data.</text>
</comment>
<dbReference type="SUPFAM" id="SSF51735">
    <property type="entry name" value="NAD(P)-binding Rossmann-fold domains"/>
    <property type="match status" value="1"/>
</dbReference>